<dbReference type="InterPro" id="IPR004929">
    <property type="entry name" value="I-spanin"/>
</dbReference>
<reference evidence="2" key="1">
    <citation type="submission" date="2020-03" db="EMBL/GenBank/DDBJ databases">
        <title>The deep terrestrial virosphere.</title>
        <authorList>
            <person name="Holmfeldt K."/>
            <person name="Nilsson E."/>
            <person name="Simone D."/>
            <person name="Lopez-Fernandez M."/>
            <person name="Wu X."/>
            <person name="de Brujin I."/>
            <person name="Lundin D."/>
            <person name="Andersson A."/>
            <person name="Bertilsson S."/>
            <person name="Dopson M."/>
        </authorList>
    </citation>
    <scope>NUCLEOTIDE SEQUENCE</scope>
    <source>
        <strain evidence="2">TM448A02407</strain>
    </source>
</reference>
<protein>
    <submittedName>
        <fullName evidence="2">Putative lysis protein</fullName>
    </submittedName>
</protein>
<name>A0A6H1ZVL9_9ZZZZ</name>
<evidence type="ECO:0000313" key="2">
    <source>
        <dbReference type="EMBL" id="QJA51976.1"/>
    </source>
</evidence>
<organism evidence="2">
    <name type="scientific">viral metagenome</name>
    <dbReference type="NCBI Taxonomy" id="1070528"/>
    <lineage>
        <taxon>unclassified sequences</taxon>
        <taxon>metagenomes</taxon>
        <taxon>organismal metagenomes</taxon>
    </lineage>
</organism>
<sequence length="190" mass="20647">MTWLKLVPAWAWLAGAWVLSLVLVGGAQQVRVALAQVDAAQAVSAKEQQAVAHEHTLGEIARASARQLQAQQEQRQALELRLAALDAKEHKELTDAQAENDRLQRLYAGADAERKRLRIEARVAANDRVVSDTAGAGSVGNGASVELSERAGSAVWNIRGGMISDRAKLAYLQGYVCEQRPDIEACKKRE</sequence>
<dbReference type="EMBL" id="MT144302">
    <property type="protein sequence ID" value="QJA51976.1"/>
    <property type="molecule type" value="Genomic_DNA"/>
</dbReference>
<proteinExistence type="predicted"/>
<keyword evidence="1" id="KW-0175">Coiled coil</keyword>
<dbReference type="AlphaFoldDB" id="A0A6H1ZVL9"/>
<gene>
    <name evidence="2" type="ORF">TM448A02407_0012</name>
</gene>
<dbReference type="Pfam" id="PF03245">
    <property type="entry name" value="Phage_lysis"/>
    <property type="match status" value="1"/>
</dbReference>
<dbReference type="GO" id="GO:0044659">
    <property type="term" value="P:viral release from host cell by cytolysis"/>
    <property type="evidence" value="ECO:0007669"/>
    <property type="project" value="InterPro"/>
</dbReference>
<feature type="coiled-coil region" evidence="1">
    <location>
        <begin position="61"/>
        <end position="120"/>
    </location>
</feature>
<accession>A0A6H1ZVL9</accession>
<evidence type="ECO:0000256" key="1">
    <source>
        <dbReference type="SAM" id="Coils"/>
    </source>
</evidence>